<feature type="region of interest" description="Disordered" evidence="2">
    <location>
        <begin position="360"/>
        <end position="383"/>
    </location>
</feature>
<reference evidence="3" key="1">
    <citation type="submission" date="2018-08" db="EMBL/GenBank/DDBJ databases">
        <authorList>
            <person name="Guldener U."/>
        </authorList>
    </citation>
    <scope>NUCLEOTIDE SEQUENCE</scope>
    <source>
        <strain evidence="3">UB2</strain>
    </source>
</reference>
<dbReference type="AlphaFoldDB" id="A0A8H8QPA5"/>
<name>A0A8H8QPA5_9BASI</name>
<dbReference type="EMBL" id="ULHB01000053">
    <property type="protein sequence ID" value="SYW79354.1"/>
    <property type="molecule type" value="Genomic_DNA"/>
</dbReference>
<organism evidence="3 4">
    <name type="scientific">Ustilago bromivora</name>
    <dbReference type="NCBI Taxonomy" id="307758"/>
    <lineage>
        <taxon>Eukaryota</taxon>
        <taxon>Fungi</taxon>
        <taxon>Dikarya</taxon>
        <taxon>Basidiomycota</taxon>
        <taxon>Ustilaginomycotina</taxon>
        <taxon>Ustilaginomycetes</taxon>
        <taxon>Ustilaginales</taxon>
        <taxon>Ustilaginaceae</taxon>
        <taxon>Ustilago</taxon>
    </lineage>
</organism>
<feature type="compositionally biased region" description="Acidic residues" evidence="2">
    <location>
        <begin position="360"/>
        <end position="378"/>
    </location>
</feature>
<dbReference type="GO" id="GO:0006361">
    <property type="term" value="P:transcription initiation at RNA polymerase I promoter"/>
    <property type="evidence" value="ECO:0007669"/>
    <property type="project" value="InterPro"/>
</dbReference>
<comment type="caution">
    <text evidence="3">The sequence shown here is derived from an EMBL/GenBank/DDBJ whole genome shotgun (WGS) entry which is preliminary data.</text>
</comment>
<dbReference type="GO" id="GO:0001181">
    <property type="term" value="F:RNA polymerase I general transcription initiation factor activity"/>
    <property type="evidence" value="ECO:0007669"/>
    <property type="project" value="InterPro"/>
</dbReference>
<feature type="compositionally biased region" description="Acidic residues" evidence="2">
    <location>
        <begin position="793"/>
        <end position="809"/>
    </location>
</feature>
<dbReference type="PANTHER" id="PTHR12790:SF0">
    <property type="entry name" value="RNA POLYMERASE I-SPECIFIC TRANSCRIPTION INITIATION FACTOR RRN3-RELATED"/>
    <property type="match status" value="1"/>
</dbReference>
<comment type="similarity">
    <text evidence="1">Belongs to the RRN3 family.</text>
</comment>
<feature type="region of interest" description="Disordered" evidence="2">
    <location>
        <begin position="700"/>
        <end position="754"/>
    </location>
</feature>
<dbReference type="PANTHER" id="PTHR12790">
    <property type="entry name" value="TRANSCRIPTION INITIATION FACTOR IA RRN3"/>
    <property type="match status" value="1"/>
</dbReference>
<dbReference type="Proteomes" id="UP000658997">
    <property type="component" value="Unassembled WGS sequence"/>
</dbReference>
<protein>
    <submittedName>
        <fullName evidence="3">Related to RRN3 - RNA polymerase I specific transcription factor</fullName>
    </submittedName>
</protein>
<dbReference type="GO" id="GO:0005634">
    <property type="term" value="C:nucleus"/>
    <property type="evidence" value="ECO:0007669"/>
    <property type="project" value="TreeGrafter"/>
</dbReference>
<feature type="compositionally biased region" description="Acidic residues" evidence="2">
    <location>
        <begin position="835"/>
        <end position="849"/>
    </location>
</feature>
<sequence length="868" mass="96050">MPSVEPVRARNIAPLSPKTSSQHRTSRLSTATTSKPGTIASTMKRTLRSVAYSLEGDMSPPPSPSKRRSPQSDDSNFSSPSPTIPIKPLRSSLSKKTPPPGSMAAINSMGSSSTNYQGMYLSFVINALSEKEKGNTGPYYELLVQFAEPSTGRSGASVSSLRSLLAALSHVVSDLDRSHSKLVESIFALPWTSMDDSFAQMWIKFVCSLVSARSEWLSVILTKATKALSYRLEWLPYHFADETGKRSMSTLKRKQVYERVHLLIRSLLSIVPTLPGVLGPLLVQFLPHKMVHRSDQLVYMRNILHVSEYCAELSEAILGAVIDRAIQLDVEIQVELDEFDDDEAEELGLDFDDPFEQALDDFDDADSSDDDESDDGDFADNLSDLSDENYDQNVAMTEQKQTQEDLERSMRRIRESVAKLDAIMIALFEHLGKLDAQYVAGSNSLTFTATSNSPMNADTNRRNLFHTLLSIFARNILPTFRSRHVQFLLFWFNSLDPEFSDYFLGVLLEKSLYSRRVEYGEKEEPAVIRSAAAGYVASFVSRASYVDGATTRVVLHNLCAYLDAHIDESTRPDTEAGSAAPGSNAHSVFYSVVQAAFYIFCFRWRDLKITNEDADGGVGDLDYQEADEIGGGMHDSVGSLGQFGAEAWCDGLASLQRAVTCRLNPLKYCSANVVKQFARIAQHTGFLYCYSIIEANNRSVRGNRSNPVPRSTSLGRIQLENAGSGTPMSQDGSDRGTPRPDNQPEPESKRASAVTTASVLESFFPFDPYKLESSASFIEPLYREWSEVAPEKDGDDSSEDSEEDDDEVDDLRRNEPGAEGVDIQGSKGQKRGSGDQEDDDEEEEEEEEQGNSSSFVSQVEAMSISPYL</sequence>
<dbReference type="Pfam" id="PF05327">
    <property type="entry name" value="RRN3"/>
    <property type="match status" value="1"/>
</dbReference>
<feature type="region of interest" description="Disordered" evidence="2">
    <location>
        <begin position="788"/>
        <end position="868"/>
    </location>
</feature>
<evidence type="ECO:0000256" key="2">
    <source>
        <dbReference type="SAM" id="MobiDB-lite"/>
    </source>
</evidence>
<feature type="compositionally biased region" description="Polar residues" evidence="2">
    <location>
        <begin position="700"/>
        <end position="731"/>
    </location>
</feature>
<evidence type="ECO:0000313" key="3">
    <source>
        <dbReference type="EMBL" id="SYW79354.1"/>
    </source>
</evidence>
<accession>A0A8H8QPA5</accession>
<feature type="region of interest" description="Disordered" evidence="2">
    <location>
        <begin position="1"/>
        <end position="108"/>
    </location>
</feature>
<feature type="compositionally biased region" description="Polar residues" evidence="2">
    <location>
        <begin position="17"/>
        <end position="44"/>
    </location>
</feature>
<evidence type="ECO:0000256" key="1">
    <source>
        <dbReference type="ARBA" id="ARBA00010098"/>
    </source>
</evidence>
<proteinExistence type="inferred from homology"/>
<keyword evidence="4" id="KW-1185">Reference proteome</keyword>
<gene>
    <name evidence="3" type="ORF">UBRO2_03038</name>
</gene>
<dbReference type="InterPro" id="IPR007991">
    <property type="entry name" value="RNA_pol_I_trans_ini_fac_RRN3"/>
</dbReference>
<evidence type="ECO:0000313" key="4">
    <source>
        <dbReference type="Proteomes" id="UP000658997"/>
    </source>
</evidence>
<dbReference type="GO" id="GO:0001042">
    <property type="term" value="F:RNA polymerase I core binding"/>
    <property type="evidence" value="ECO:0007669"/>
    <property type="project" value="TreeGrafter"/>
</dbReference>